<accession>A0ABP9DKM3</accession>
<comment type="caution">
    <text evidence="2">The sequence shown here is derived from an EMBL/GenBank/DDBJ whole genome shotgun (WGS) entry which is preliminary data.</text>
</comment>
<dbReference type="Pfam" id="PF00561">
    <property type="entry name" value="Abhydrolase_1"/>
    <property type="match status" value="1"/>
</dbReference>
<dbReference type="PANTHER" id="PTHR43798:SF33">
    <property type="entry name" value="HYDROLASE, PUTATIVE (AFU_ORTHOLOGUE AFUA_2G14860)-RELATED"/>
    <property type="match status" value="1"/>
</dbReference>
<dbReference type="InterPro" id="IPR000073">
    <property type="entry name" value="AB_hydrolase_1"/>
</dbReference>
<dbReference type="GO" id="GO:0016787">
    <property type="term" value="F:hydrolase activity"/>
    <property type="evidence" value="ECO:0007669"/>
    <property type="project" value="UniProtKB-KW"/>
</dbReference>
<dbReference type="RefSeq" id="WP_345697250.1">
    <property type="nucleotide sequence ID" value="NZ_BAABIS010000001.1"/>
</dbReference>
<gene>
    <name evidence="2" type="ORF">GCM10023235_29070</name>
</gene>
<sequence>MTESTPYQELTVPVPGGELAVLHWPAADPGAPVVVAVHGITANALAWAAAARLLAGRVHLYAPDLRGRAASRTVGGPYGLARHADDVALLIAHLGAGPVRLVGHSMGAWVCALTAVRHPEAVERLLLVDGAVTFPLPEGVAEDDVLAAVLGPALARLSMTFPDREAYRAFWRQHPAMADWTAELDAYTQRDLVGEEPELTSSCVPEAVRLDGGQVLVDPEAAAAVRKLPCPAELLWAERGLLDEPQGLYDAGRIALADLPIPAAPVPGTNHYSIIATEAVAQRLLG</sequence>
<proteinExistence type="predicted"/>
<dbReference type="SUPFAM" id="SSF53474">
    <property type="entry name" value="alpha/beta-Hydrolases"/>
    <property type="match status" value="1"/>
</dbReference>
<keyword evidence="3" id="KW-1185">Reference proteome</keyword>
<evidence type="ECO:0000313" key="3">
    <source>
        <dbReference type="Proteomes" id="UP001501752"/>
    </source>
</evidence>
<organism evidence="2 3">
    <name type="scientific">Kitasatospora terrestris</name>
    <dbReference type="NCBI Taxonomy" id="258051"/>
    <lineage>
        <taxon>Bacteria</taxon>
        <taxon>Bacillati</taxon>
        <taxon>Actinomycetota</taxon>
        <taxon>Actinomycetes</taxon>
        <taxon>Kitasatosporales</taxon>
        <taxon>Streptomycetaceae</taxon>
        <taxon>Kitasatospora</taxon>
    </lineage>
</organism>
<protein>
    <submittedName>
        <fullName evidence="2">Alpha/beta fold hydrolase</fullName>
    </submittedName>
</protein>
<dbReference type="PANTHER" id="PTHR43798">
    <property type="entry name" value="MONOACYLGLYCEROL LIPASE"/>
    <property type="match status" value="1"/>
</dbReference>
<dbReference type="EMBL" id="BAABIS010000001">
    <property type="protein sequence ID" value="GAA4850301.1"/>
    <property type="molecule type" value="Genomic_DNA"/>
</dbReference>
<keyword evidence="2" id="KW-0378">Hydrolase</keyword>
<evidence type="ECO:0000313" key="2">
    <source>
        <dbReference type="EMBL" id="GAA4850301.1"/>
    </source>
</evidence>
<dbReference type="InterPro" id="IPR029058">
    <property type="entry name" value="AB_hydrolase_fold"/>
</dbReference>
<feature type="domain" description="AB hydrolase-1" evidence="1">
    <location>
        <begin position="32"/>
        <end position="137"/>
    </location>
</feature>
<name>A0ABP9DKM3_9ACTN</name>
<reference evidence="3" key="1">
    <citation type="journal article" date="2019" name="Int. J. Syst. Evol. Microbiol.">
        <title>The Global Catalogue of Microorganisms (GCM) 10K type strain sequencing project: providing services to taxonomists for standard genome sequencing and annotation.</title>
        <authorList>
            <consortium name="The Broad Institute Genomics Platform"/>
            <consortium name="The Broad Institute Genome Sequencing Center for Infectious Disease"/>
            <person name="Wu L."/>
            <person name="Ma J."/>
        </authorList>
    </citation>
    <scope>NUCLEOTIDE SEQUENCE [LARGE SCALE GENOMIC DNA]</scope>
    <source>
        <strain evidence="3">JCM 13006</strain>
    </source>
</reference>
<dbReference type="Gene3D" id="3.40.50.1820">
    <property type="entry name" value="alpha/beta hydrolase"/>
    <property type="match status" value="1"/>
</dbReference>
<dbReference type="InterPro" id="IPR050266">
    <property type="entry name" value="AB_hydrolase_sf"/>
</dbReference>
<dbReference type="Proteomes" id="UP001501752">
    <property type="component" value="Unassembled WGS sequence"/>
</dbReference>
<evidence type="ECO:0000259" key="1">
    <source>
        <dbReference type="Pfam" id="PF00561"/>
    </source>
</evidence>